<proteinExistence type="predicted"/>
<keyword evidence="3" id="KW-1185">Reference proteome</keyword>
<sequence>MLSLSAVSSNHLVPRSFSFSPFLFLIRKASSNVMHMNHPFGSWTESGQGGSSVSPTFGALPYPSDPTCSYSSFYFSSFHPDVMNCVVVGPQGQQLYQVVTDKDVPGYTVIKKADGSNISLIEWKSRPLIEIRGLLSKQPVGTWLGLSGDKRAMTVRDIEYNWAPRGKSINMYVGVPKNPILLVKITRKNGAIQLDMSSDAIQLGLLDSVVTAAFLLQCGRNID</sequence>
<protein>
    <recommendedName>
        <fullName evidence="1">DUF6593 domain-containing protein</fullName>
    </recommendedName>
</protein>
<dbReference type="AlphaFoldDB" id="A0A9P5NKM6"/>
<feature type="domain" description="DUF6593" evidence="1">
    <location>
        <begin position="81"/>
        <end position="216"/>
    </location>
</feature>
<dbReference type="InterPro" id="IPR046528">
    <property type="entry name" value="DUF6593"/>
</dbReference>
<dbReference type="Pfam" id="PF20236">
    <property type="entry name" value="DUF6593"/>
    <property type="match status" value="1"/>
</dbReference>
<accession>A0A9P5NKM6</accession>
<evidence type="ECO:0000259" key="1">
    <source>
        <dbReference type="Pfam" id="PF20236"/>
    </source>
</evidence>
<dbReference type="EMBL" id="JADNYJ010000067">
    <property type="protein sequence ID" value="KAF8893228.1"/>
    <property type="molecule type" value="Genomic_DNA"/>
</dbReference>
<gene>
    <name evidence="2" type="ORF">CPB84DRAFT_1326676</name>
</gene>
<comment type="caution">
    <text evidence="2">The sequence shown here is derived from an EMBL/GenBank/DDBJ whole genome shotgun (WGS) entry which is preliminary data.</text>
</comment>
<reference evidence="2" key="1">
    <citation type="submission" date="2020-11" db="EMBL/GenBank/DDBJ databases">
        <authorList>
            <consortium name="DOE Joint Genome Institute"/>
            <person name="Ahrendt S."/>
            <person name="Riley R."/>
            <person name="Andreopoulos W."/>
            <person name="LaButti K."/>
            <person name="Pangilinan J."/>
            <person name="Ruiz-duenas F.J."/>
            <person name="Barrasa J.M."/>
            <person name="Sanchez-Garcia M."/>
            <person name="Camarero S."/>
            <person name="Miyauchi S."/>
            <person name="Serrano A."/>
            <person name="Linde D."/>
            <person name="Babiker R."/>
            <person name="Drula E."/>
            <person name="Ayuso-Fernandez I."/>
            <person name="Pacheco R."/>
            <person name="Padilla G."/>
            <person name="Ferreira P."/>
            <person name="Barriuso J."/>
            <person name="Kellner H."/>
            <person name="Castanera R."/>
            <person name="Alfaro M."/>
            <person name="Ramirez L."/>
            <person name="Pisabarro A.G."/>
            <person name="Kuo A."/>
            <person name="Tritt A."/>
            <person name="Lipzen A."/>
            <person name="He G."/>
            <person name="Yan M."/>
            <person name="Ng V."/>
            <person name="Cullen D."/>
            <person name="Martin F."/>
            <person name="Rosso M.-N."/>
            <person name="Henrissat B."/>
            <person name="Hibbett D."/>
            <person name="Martinez A.T."/>
            <person name="Grigoriev I.V."/>
        </authorList>
    </citation>
    <scope>NUCLEOTIDE SEQUENCE</scope>
    <source>
        <strain evidence="2">AH 44721</strain>
    </source>
</reference>
<evidence type="ECO:0000313" key="3">
    <source>
        <dbReference type="Proteomes" id="UP000724874"/>
    </source>
</evidence>
<dbReference type="Proteomes" id="UP000724874">
    <property type="component" value="Unassembled WGS sequence"/>
</dbReference>
<name>A0A9P5NKM6_GYMJU</name>
<evidence type="ECO:0000313" key="2">
    <source>
        <dbReference type="EMBL" id="KAF8893228.1"/>
    </source>
</evidence>
<dbReference type="OrthoDB" id="3191568at2759"/>
<organism evidence="2 3">
    <name type="scientific">Gymnopilus junonius</name>
    <name type="common">Spectacular rustgill mushroom</name>
    <name type="synonym">Gymnopilus spectabilis subsp. junonius</name>
    <dbReference type="NCBI Taxonomy" id="109634"/>
    <lineage>
        <taxon>Eukaryota</taxon>
        <taxon>Fungi</taxon>
        <taxon>Dikarya</taxon>
        <taxon>Basidiomycota</taxon>
        <taxon>Agaricomycotina</taxon>
        <taxon>Agaricomycetes</taxon>
        <taxon>Agaricomycetidae</taxon>
        <taxon>Agaricales</taxon>
        <taxon>Agaricineae</taxon>
        <taxon>Hymenogastraceae</taxon>
        <taxon>Gymnopilus</taxon>
    </lineage>
</organism>